<keyword evidence="2 3" id="KW-0808">Transferase</keyword>
<dbReference type="InterPro" id="IPR016039">
    <property type="entry name" value="Thiolase-like"/>
</dbReference>
<dbReference type="SUPFAM" id="SSF53901">
    <property type="entry name" value="Thiolase-like"/>
    <property type="match status" value="2"/>
</dbReference>
<dbReference type="PANTHER" id="PTHR11712:SF336">
    <property type="entry name" value="3-OXOACYL-[ACYL-CARRIER-PROTEIN] SYNTHASE, MITOCHONDRIAL"/>
    <property type="match status" value="1"/>
</dbReference>
<dbReference type="AlphaFoldDB" id="S5TMJ7"/>
<dbReference type="Pfam" id="PF00109">
    <property type="entry name" value="ketoacyl-synt"/>
    <property type="match status" value="1"/>
</dbReference>
<dbReference type="InterPro" id="IPR000794">
    <property type="entry name" value="Beta-ketoacyl_synthase"/>
</dbReference>
<dbReference type="InterPro" id="IPR014030">
    <property type="entry name" value="Ketoacyl_synth_N"/>
</dbReference>
<organism evidence="5">
    <name type="scientific">uncultured bacterium esnapd11</name>
    <dbReference type="NCBI Taxonomy" id="1366591"/>
    <lineage>
        <taxon>Bacteria</taxon>
        <taxon>environmental samples</taxon>
    </lineage>
</organism>
<dbReference type="SMART" id="SM00825">
    <property type="entry name" value="PKS_KS"/>
    <property type="match status" value="1"/>
</dbReference>
<protein>
    <submittedName>
        <fullName evidence="5">Beta-ketoacyl-ACP synthase</fullName>
    </submittedName>
</protein>
<dbReference type="InterPro" id="IPR020841">
    <property type="entry name" value="PKS_Beta-ketoAc_synthase_dom"/>
</dbReference>
<dbReference type="PANTHER" id="PTHR11712">
    <property type="entry name" value="POLYKETIDE SYNTHASE-RELATED"/>
    <property type="match status" value="1"/>
</dbReference>
<comment type="similarity">
    <text evidence="1 3">Belongs to the thiolase-like superfamily. Beta-ketoacyl-ACP synthases family.</text>
</comment>
<evidence type="ECO:0000256" key="2">
    <source>
        <dbReference type="ARBA" id="ARBA00022679"/>
    </source>
</evidence>
<dbReference type="GO" id="GO:0004315">
    <property type="term" value="F:3-oxoacyl-[acyl-carrier-protein] synthase activity"/>
    <property type="evidence" value="ECO:0007669"/>
    <property type="project" value="TreeGrafter"/>
</dbReference>
<name>S5TMJ7_9BACT</name>
<proteinExistence type="inferred from homology"/>
<dbReference type="InterPro" id="IPR014031">
    <property type="entry name" value="Ketoacyl_synth_C"/>
</dbReference>
<reference evidence="5" key="1">
    <citation type="journal article" date="2013" name="Proc. Natl. Acad. Sci. U.S.A.">
        <title>Mapping gene clusters within arrayed metagenomic libraries to expand the structural diversity of biomedically relevant natural products.</title>
        <authorList>
            <person name="Owen J.G."/>
            <person name="Reddy B.V."/>
            <person name="Ternei M.A."/>
            <person name="Charlop-Powers Z."/>
            <person name="Calle P.Y."/>
            <person name="Kim J.H."/>
            <person name="Brady S.F."/>
        </authorList>
    </citation>
    <scope>NUCLEOTIDE SEQUENCE</scope>
</reference>
<dbReference type="EMBL" id="KF264550">
    <property type="protein sequence ID" value="AGS49613.1"/>
    <property type="molecule type" value="Genomic_DNA"/>
</dbReference>
<dbReference type="Gene3D" id="3.40.47.10">
    <property type="match status" value="1"/>
</dbReference>
<dbReference type="GO" id="GO:0006633">
    <property type="term" value="P:fatty acid biosynthetic process"/>
    <property type="evidence" value="ECO:0007669"/>
    <property type="project" value="TreeGrafter"/>
</dbReference>
<dbReference type="PROSITE" id="PS52004">
    <property type="entry name" value="KS3_2"/>
    <property type="match status" value="1"/>
</dbReference>
<evidence type="ECO:0000256" key="1">
    <source>
        <dbReference type="ARBA" id="ARBA00008467"/>
    </source>
</evidence>
<dbReference type="GO" id="GO:0005829">
    <property type="term" value="C:cytosol"/>
    <property type="evidence" value="ECO:0007669"/>
    <property type="project" value="TreeGrafter"/>
</dbReference>
<evidence type="ECO:0000313" key="5">
    <source>
        <dbReference type="EMBL" id="AGS49613.1"/>
    </source>
</evidence>
<accession>S5TMJ7</accession>
<evidence type="ECO:0000259" key="4">
    <source>
        <dbReference type="PROSITE" id="PS52004"/>
    </source>
</evidence>
<feature type="domain" description="Ketosynthase family 3 (KS3)" evidence="4">
    <location>
        <begin position="3"/>
        <end position="383"/>
    </location>
</feature>
<evidence type="ECO:0000256" key="3">
    <source>
        <dbReference type="RuleBase" id="RU003694"/>
    </source>
</evidence>
<sequence length="384" mass="39827">MTSERVVITSASVLCTVAEDLDDFQSALLEGRSGVRDADGARLTFDLGGWAERHLDAIIARRLKKVAHRAARPAQTAACVALKAVQGLGERAGLIVAGGQPLGHQAETVLRHHDKPAGLRASYALTHLDVDVVGVVSELTGIRGEGWALGGGSASGTLAVIQAARMITAGWLDQVLVVAPLAELSAAEFEAFRRTGAMVSGDATCRPFDVERSGFVYGQAAAALLLERESIARTPLAEIVGHGHCLDARRGTEPDSEGQVRAMRAALGSLEPGEVDYVNAHGTGSVLGDETEARSISSVFGGTPLVNSTKPLVGHCLSAAGLVELVATVVQLGANTVHPNVNLGTPIDGIRLVGRTAEEHPIRTALSNSFAFGGINASVLVRAA</sequence>
<dbReference type="Pfam" id="PF02801">
    <property type="entry name" value="Ketoacyl-synt_C"/>
    <property type="match status" value="1"/>
</dbReference>